<name>W4M4G1_9BACT</name>
<dbReference type="GO" id="GO:0003677">
    <property type="term" value="F:DNA binding"/>
    <property type="evidence" value="ECO:0007669"/>
    <property type="project" value="InterPro"/>
</dbReference>
<dbReference type="SUPFAM" id="SSF47413">
    <property type="entry name" value="lambda repressor-like DNA-binding domains"/>
    <property type="match status" value="1"/>
</dbReference>
<sequence>MIDSAQIRAARAMLVWTIEDLSKQAKVAKNHISSIERDLVKAPRVETINKLQEAFENAGIVFLPGGGVRRNNNIDRESERIEIIHAGGEPLRIITAKIHDTQGDILVYGRGTAGFNTIQEEYMKSIVEFLKHKPYRYIRTLLISSEFPETSYLWLLFMRKMLLNISLRDRITLRVVDIGRQLPIVYTPIQAIGINFFHFSIGSLSFNPERHINEMSCFLVYVEYHCEYFVEFIREGLPSFEGISIVNHRNINDLVSTYKEILDSSNKDEGYRMSNKVEEFVDTVYMSVYS</sequence>
<protein>
    <recommendedName>
        <fullName evidence="1">HTH cro/C1-type domain-containing protein</fullName>
    </recommendedName>
</protein>
<dbReference type="Proteomes" id="UP000019140">
    <property type="component" value="Unassembled WGS sequence"/>
</dbReference>
<comment type="caution">
    <text evidence="2">The sequence shown here is derived from an EMBL/GenBank/DDBJ whole genome shotgun (WGS) entry which is preliminary data.</text>
</comment>
<dbReference type="Pfam" id="PF01381">
    <property type="entry name" value="HTH_3"/>
    <property type="match status" value="1"/>
</dbReference>
<feature type="domain" description="HTH cro/C1-type" evidence="1">
    <location>
        <begin position="7"/>
        <end position="62"/>
    </location>
</feature>
<evidence type="ECO:0000313" key="2">
    <source>
        <dbReference type="EMBL" id="ETX04801.1"/>
    </source>
</evidence>
<dbReference type="HOGENOM" id="CLU_958727_0_0_7"/>
<accession>W4M4G1</accession>
<proteinExistence type="predicted"/>
<dbReference type="EMBL" id="AZHX01001116">
    <property type="protein sequence ID" value="ETX04801.1"/>
    <property type="molecule type" value="Genomic_DNA"/>
</dbReference>
<gene>
    <name evidence="2" type="ORF">ETSY2_26705</name>
</gene>
<dbReference type="CDD" id="cd00093">
    <property type="entry name" value="HTH_XRE"/>
    <property type="match status" value="1"/>
</dbReference>
<dbReference type="InterPro" id="IPR001387">
    <property type="entry name" value="Cro/C1-type_HTH"/>
</dbReference>
<evidence type="ECO:0000313" key="3">
    <source>
        <dbReference type="Proteomes" id="UP000019140"/>
    </source>
</evidence>
<keyword evidence="3" id="KW-1185">Reference proteome</keyword>
<dbReference type="InterPro" id="IPR010982">
    <property type="entry name" value="Lambda_DNA-bd_dom_sf"/>
</dbReference>
<dbReference type="PROSITE" id="PS50943">
    <property type="entry name" value="HTH_CROC1"/>
    <property type="match status" value="1"/>
</dbReference>
<organism evidence="2 3">
    <name type="scientific">Candidatus Entotheonella gemina</name>
    <dbReference type="NCBI Taxonomy" id="1429439"/>
    <lineage>
        <taxon>Bacteria</taxon>
        <taxon>Pseudomonadati</taxon>
        <taxon>Nitrospinota/Tectimicrobiota group</taxon>
        <taxon>Candidatus Tectimicrobiota</taxon>
        <taxon>Candidatus Entotheonellia</taxon>
        <taxon>Candidatus Entotheonellales</taxon>
        <taxon>Candidatus Entotheonellaceae</taxon>
        <taxon>Candidatus Entotheonella</taxon>
    </lineage>
</organism>
<reference evidence="2 3" key="1">
    <citation type="journal article" date="2014" name="Nature">
        <title>An environmental bacterial taxon with a large and distinct metabolic repertoire.</title>
        <authorList>
            <person name="Wilson M.C."/>
            <person name="Mori T."/>
            <person name="Ruckert C."/>
            <person name="Uria A.R."/>
            <person name="Helf M.J."/>
            <person name="Takada K."/>
            <person name="Gernert C."/>
            <person name="Steffens U.A."/>
            <person name="Heycke N."/>
            <person name="Schmitt S."/>
            <person name="Rinke C."/>
            <person name="Helfrich E.J."/>
            <person name="Brachmann A.O."/>
            <person name="Gurgui C."/>
            <person name="Wakimoto T."/>
            <person name="Kracht M."/>
            <person name="Crusemann M."/>
            <person name="Hentschel U."/>
            <person name="Abe I."/>
            <person name="Matsunaga S."/>
            <person name="Kalinowski J."/>
            <person name="Takeyama H."/>
            <person name="Piel J."/>
        </authorList>
    </citation>
    <scope>NUCLEOTIDE SEQUENCE [LARGE SCALE GENOMIC DNA]</scope>
    <source>
        <strain evidence="3">TSY2</strain>
    </source>
</reference>
<dbReference type="Gene3D" id="1.10.260.40">
    <property type="entry name" value="lambda repressor-like DNA-binding domains"/>
    <property type="match status" value="1"/>
</dbReference>
<evidence type="ECO:0000259" key="1">
    <source>
        <dbReference type="PROSITE" id="PS50943"/>
    </source>
</evidence>
<dbReference type="SMART" id="SM00530">
    <property type="entry name" value="HTH_XRE"/>
    <property type="match status" value="1"/>
</dbReference>
<dbReference type="AlphaFoldDB" id="W4M4G1"/>